<dbReference type="SUPFAM" id="SSF55781">
    <property type="entry name" value="GAF domain-like"/>
    <property type="match status" value="1"/>
</dbReference>
<dbReference type="PANTHER" id="PTHR30136:SF24">
    <property type="entry name" value="HTH-TYPE TRANSCRIPTIONAL REPRESSOR ALLR"/>
    <property type="match status" value="1"/>
</dbReference>
<keyword evidence="3" id="KW-0804">Transcription</keyword>
<dbReference type="InterPro" id="IPR029016">
    <property type="entry name" value="GAF-like_dom_sf"/>
</dbReference>
<dbReference type="KEGG" id="rain:Rai3103_09205"/>
<feature type="domain" description="IclR-ED" evidence="4">
    <location>
        <begin position="70"/>
        <end position="248"/>
    </location>
</feature>
<dbReference type="Pfam" id="PF09339">
    <property type="entry name" value="HTH_IclR"/>
    <property type="match status" value="1"/>
</dbReference>
<dbReference type="AlphaFoldDB" id="A0A5Q2FBP2"/>
<accession>A0A5Q2FBP2</accession>
<name>A0A5Q2FBP2_9ACTN</name>
<dbReference type="SMART" id="SM00346">
    <property type="entry name" value="HTH_ICLR"/>
    <property type="match status" value="1"/>
</dbReference>
<dbReference type="PROSITE" id="PS51078">
    <property type="entry name" value="ICLR_ED"/>
    <property type="match status" value="1"/>
</dbReference>
<organism evidence="5 6">
    <name type="scientific">Raineyella fluvialis</name>
    <dbReference type="NCBI Taxonomy" id="2662261"/>
    <lineage>
        <taxon>Bacteria</taxon>
        <taxon>Bacillati</taxon>
        <taxon>Actinomycetota</taxon>
        <taxon>Actinomycetes</taxon>
        <taxon>Propionibacteriales</taxon>
        <taxon>Propionibacteriaceae</taxon>
        <taxon>Raineyella</taxon>
    </lineage>
</organism>
<dbReference type="GO" id="GO:0003700">
    <property type="term" value="F:DNA-binding transcription factor activity"/>
    <property type="evidence" value="ECO:0007669"/>
    <property type="project" value="TreeGrafter"/>
</dbReference>
<dbReference type="RefSeq" id="WP_153572351.1">
    <property type="nucleotide sequence ID" value="NZ_CP045725.1"/>
</dbReference>
<keyword evidence="6" id="KW-1185">Reference proteome</keyword>
<dbReference type="EMBL" id="CP045725">
    <property type="protein sequence ID" value="QGF23821.1"/>
    <property type="molecule type" value="Genomic_DNA"/>
</dbReference>
<dbReference type="Gene3D" id="3.30.450.40">
    <property type="match status" value="1"/>
</dbReference>
<evidence type="ECO:0000256" key="1">
    <source>
        <dbReference type="ARBA" id="ARBA00023015"/>
    </source>
</evidence>
<dbReference type="PANTHER" id="PTHR30136">
    <property type="entry name" value="HELIX-TURN-HELIX TRANSCRIPTIONAL REGULATOR, ICLR FAMILY"/>
    <property type="match status" value="1"/>
</dbReference>
<reference evidence="5 6" key="1">
    <citation type="submission" date="2019-10" db="EMBL/GenBank/DDBJ databases">
        <title>Genomic analysis of Raineyella sp. CBA3103.</title>
        <authorList>
            <person name="Roh S.W."/>
        </authorList>
    </citation>
    <scope>NUCLEOTIDE SEQUENCE [LARGE SCALE GENOMIC DNA]</scope>
    <source>
        <strain evidence="5 6">CBA3103</strain>
    </source>
</reference>
<sequence>MANSPTGDSVISRVVRILESFDRQRSHLSQTALARRADLPLSTAQRLTVELIRAGMLERTDTGELRPGLRLWELALRSSRALSLREIALPFMNDVLSTVKQHTTLAVLEGGSVLYVERLSAPESPLDYAHIAQRMPIHACSSGIALMAHQPSDVQEDFLAGSLSPVTRATPTDPAALRRLFAEVRARGYVAPAGVGVAEWTGVAVPVWGPSGVVAALNAIVPTVGADVSRVVPALVTAAHGIGRVLRDEMGRMRS</sequence>
<keyword evidence="2" id="KW-0238">DNA-binding</keyword>
<dbReference type="Pfam" id="PF01614">
    <property type="entry name" value="IclR_C"/>
    <property type="match status" value="1"/>
</dbReference>
<dbReference type="Gene3D" id="1.10.10.10">
    <property type="entry name" value="Winged helix-like DNA-binding domain superfamily/Winged helix DNA-binding domain"/>
    <property type="match status" value="1"/>
</dbReference>
<dbReference type="InterPro" id="IPR036388">
    <property type="entry name" value="WH-like_DNA-bd_sf"/>
</dbReference>
<gene>
    <name evidence="5" type="ORF">Rai3103_09205</name>
</gene>
<dbReference type="InterPro" id="IPR036390">
    <property type="entry name" value="WH_DNA-bd_sf"/>
</dbReference>
<dbReference type="InterPro" id="IPR014757">
    <property type="entry name" value="Tscrpt_reg_IclR_C"/>
</dbReference>
<dbReference type="Proteomes" id="UP000386847">
    <property type="component" value="Chromosome"/>
</dbReference>
<evidence type="ECO:0000256" key="3">
    <source>
        <dbReference type="ARBA" id="ARBA00023163"/>
    </source>
</evidence>
<evidence type="ECO:0000259" key="4">
    <source>
        <dbReference type="PROSITE" id="PS51078"/>
    </source>
</evidence>
<proteinExistence type="predicted"/>
<keyword evidence="1" id="KW-0805">Transcription regulation</keyword>
<evidence type="ECO:0000256" key="2">
    <source>
        <dbReference type="ARBA" id="ARBA00023125"/>
    </source>
</evidence>
<dbReference type="SUPFAM" id="SSF46785">
    <property type="entry name" value="Winged helix' DNA-binding domain"/>
    <property type="match status" value="1"/>
</dbReference>
<dbReference type="InterPro" id="IPR050707">
    <property type="entry name" value="HTH_MetabolicPath_Reg"/>
</dbReference>
<dbReference type="GO" id="GO:0003677">
    <property type="term" value="F:DNA binding"/>
    <property type="evidence" value="ECO:0007669"/>
    <property type="project" value="UniProtKB-KW"/>
</dbReference>
<evidence type="ECO:0000313" key="5">
    <source>
        <dbReference type="EMBL" id="QGF23821.1"/>
    </source>
</evidence>
<dbReference type="InterPro" id="IPR005471">
    <property type="entry name" value="Tscrpt_reg_IclR_N"/>
</dbReference>
<evidence type="ECO:0000313" key="6">
    <source>
        <dbReference type="Proteomes" id="UP000386847"/>
    </source>
</evidence>
<dbReference type="GO" id="GO:0045892">
    <property type="term" value="P:negative regulation of DNA-templated transcription"/>
    <property type="evidence" value="ECO:0007669"/>
    <property type="project" value="TreeGrafter"/>
</dbReference>
<protein>
    <submittedName>
        <fullName evidence="5">Helix-turn-helix domain-containing protein</fullName>
    </submittedName>
</protein>